<dbReference type="InterPro" id="IPR053147">
    <property type="entry name" value="Hsp_HslJ-like"/>
</dbReference>
<feature type="domain" description="DUF306" evidence="1">
    <location>
        <begin position="31"/>
        <end position="135"/>
    </location>
</feature>
<accession>A0ABY6MEE5</accession>
<dbReference type="PROSITE" id="PS51257">
    <property type="entry name" value="PROKAR_LIPOPROTEIN"/>
    <property type="match status" value="1"/>
</dbReference>
<protein>
    <submittedName>
        <fullName evidence="2">META domain-containing protein</fullName>
    </submittedName>
</protein>
<dbReference type="PANTHER" id="PTHR35535">
    <property type="entry name" value="HEAT SHOCK PROTEIN HSLJ"/>
    <property type="match status" value="1"/>
</dbReference>
<organism evidence="2 3">
    <name type="scientific">Algoriphagus halophytocola</name>
    <dbReference type="NCBI Taxonomy" id="2991499"/>
    <lineage>
        <taxon>Bacteria</taxon>
        <taxon>Pseudomonadati</taxon>
        <taxon>Bacteroidota</taxon>
        <taxon>Cytophagia</taxon>
        <taxon>Cytophagales</taxon>
        <taxon>Cyclobacteriaceae</taxon>
        <taxon>Algoriphagus</taxon>
    </lineage>
</organism>
<dbReference type="Proteomes" id="UP001163156">
    <property type="component" value="Chromosome"/>
</dbReference>
<dbReference type="PANTHER" id="PTHR35535:SF2">
    <property type="entry name" value="DUF306 DOMAIN-CONTAINING PROTEIN"/>
    <property type="match status" value="1"/>
</dbReference>
<gene>
    <name evidence="2" type="ORF">OM944_09875</name>
</gene>
<proteinExistence type="predicted"/>
<evidence type="ECO:0000259" key="1">
    <source>
        <dbReference type="Pfam" id="PF03724"/>
    </source>
</evidence>
<name>A0ABY6MEE5_9BACT</name>
<dbReference type="Pfam" id="PF03724">
    <property type="entry name" value="META"/>
    <property type="match status" value="1"/>
</dbReference>
<evidence type="ECO:0000313" key="2">
    <source>
        <dbReference type="EMBL" id="UZD20986.1"/>
    </source>
</evidence>
<dbReference type="EMBL" id="CP110226">
    <property type="protein sequence ID" value="UZD20986.1"/>
    <property type="molecule type" value="Genomic_DNA"/>
</dbReference>
<dbReference type="Gene3D" id="2.40.128.270">
    <property type="match status" value="1"/>
</dbReference>
<dbReference type="InterPro" id="IPR005184">
    <property type="entry name" value="DUF306_Meta_HslJ"/>
</dbReference>
<dbReference type="InterPro" id="IPR038670">
    <property type="entry name" value="HslJ-like_sf"/>
</dbReference>
<keyword evidence="3" id="KW-1185">Reference proteome</keyword>
<sequence length="140" mass="14851">MKLQQSIIAVIFIIVLVSCGSTKAINPLNLLTGNDWALASLNGNSLDLSQFAGGIPSLSFLEEGRLAGFTGCNNFSGNFSLEGSGLKLDPGAITKKMCPGTGEQDFISALNKVKDLKIDQDKLTLIDGGQELMSFVPKKE</sequence>
<dbReference type="RefSeq" id="WP_264807417.1">
    <property type="nucleotide sequence ID" value="NZ_CP110226.1"/>
</dbReference>
<evidence type="ECO:0000313" key="3">
    <source>
        <dbReference type="Proteomes" id="UP001163156"/>
    </source>
</evidence>
<reference evidence="2" key="1">
    <citation type="submission" date="2022-10" db="EMBL/GenBank/DDBJ databases">
        <title>Algoriphagus sp. a novel bacteria isolate from halophytes salicornia europaea.</title>
        <authorList>
            <person name="Peng Y."/>
            <person name="Jiang L."/>
            <person name="Lee J."/>
        </authorList>
    </citation>
    <scope>NUCLEOTIDE SEQUENCE</scope>
    <source>
        <strain evidence="2">TR-M5</strain>
    </source>
</reference>